<reference evidence="2" key="8">
    <citation type="journal article" date="2005" name="Science">
        <title>Antisense Transcription in the Mammalian Transcriptome.</title>
        <authorList>
            <consortium name="RIKEN Genome Exploration Research Group and Genome Science Group (Genome Network Project Core Group) and the FANTOM Consortium"/>
        </authorList>
    </citation>
    <scope>NUCLEOTIDE SEQUENCE</scope>
    <source>
        <strain evidence="2">C57BL/6J</strain>
    </source>
</reference>
<reference evidence="2" key="4">
    <citation type="journal article" date="2001" name="Nature">
        <title>Functional annotation of a full-length mouse cDNA collection.</title>
        <authorList>
            <consortium name="The RIKEN Genome Exploration Research Group Phase II Team and the FANTOM Consortium"/>
        </authorList>
    </citation>
    <scope>NUCLEOTIDE SEQUENCE</scope>
    <source>
        <strain evidence="2">C57BL/6J</strain>
    </source>
</reference>
<proteinExistence type="evidence at transcript level"/>
<reference evidence="2" key="3">
    <citation type="journal article" date="2000" name="Genome Res.">
        <title>RIKEN integrated sequence analysis (RISA) system--384-format sequencing pipeline with 384 multicapillary sequencer.</title>
        <authorList>
            <person name="Shibata K."/>
            <person name="Itoh M."/>
            <person name="Aizawa K."/>
            <person name="Nagaoka S."/>
            <person name="Sasaki N."/>
            <person name="Carninci P."/>
            <person name="Konno H."/>
            <person name="Akiyama J."/>
            <person name="Nishi K."/>
            <person name="Kitsunai T."/>
            <person name="Tashiro H."/>
            <person name="Itoh M."/>
            <person name="Sumi N."/>
            <person name="Ishii Y."/>
            <person name="Nakamura S."/>
            <person name="Hazama M."/>
            <person name="Nishine T."/>
            <person name="Harada A."/>
            <person name="Yamamoto R."/>
            <person name="Matsumoto H."/>
            <person name="Sakaguchi S."/>
            <person name="Ikegami T."/>
            <person name="Kashiwagi K."/>
            <person name="Fujiwake S."/>
            <person name="Inoue K."/>
            <person name="Togawa Y."/>
            <person name="Izawa M."/>
            <person name="Ohara E."/>
            <person name="Watahiki M."/>
            <person name="Yoneda Y."/>
            <person name="Ishikawa T."/>
            <person name="Ozawa K."/>
            <person name="Tanaka T."/>
            <person name="Matsuura S."/>
            <person name="Kawai J."/>
            <person name="Okazaki Y."/>
            <person name="Muramatsu M."/>
            <person name="Inoue Y."/>
            <person name="Kira A."/>
            <person name="Hayashizaki Y."/>
        </authorList>
    </citation>
    <scope>NUCLEOTIDE SEQUENCE</scope>
    <source>
        <strain evidence="2">C57BL/6J</strain>
    </source>
</reference>
<reference evidence="2" key="6">
    <citation type="journal article" date="2002" name="Nature">
        <title>Analysis of the mouse transcriptome based on functional annotation of 60,770 full-length cDNAs.</title>
        <authorList>
            <consortium name="The FANTOM Consortium and the RIKEN Genome Exploration Research Group Phase I and II Team"/>
        </authorList>
    </citation>
    <scope>NUCLEOTIDE SEQUENCE</scope>
    <source>
        <strain evidence="2">C57BL/6J</strain>
    </source>
</reference>
<sequence>MWGLLTLMRLPAPAVLCAEGAGEGSCPRHMALWRLSSSPGDWLAQSSEPLGQVLGGRELPSPSLGSNRRMFTCHTECNSPRPPLPVTAWPLPTLCLPTPLTPTPCKSLSQLDRVSEGK</sequence>
<reference evidence="2" key="2">
    <citation type="journal article" date="2000" name="Genome Res.">
        <title>Normalization and subtraction of cap-trapper-selected cDNAs to prepare full-length cDNA libraries for rapid discovery of new genes.</title>
        <authorList>
            <person name="Carninci P."/>
            <person name="Shibata Y."/>
            <person name="Hayatsu N."/>
            <person name="Sugahara Y."/>
            <person name="Shibata K."/>
            <person name="Itoh M."/>
            <person name="Konno H."/>
            <person name="Okazaki Y."/>
            <person name="Muramatsu M."/>
            <person name="Hayashizaki Y."/>
        </authorList>
    </citation>
    <scope>NUCLEOTIDE SEQUENCE</scope>
    <source>
        <strain evidence="2">C57BL/6J</strain>
    </source>
</reference>
<gene>
    <name evidence="3" type="primary">Ttbk1</name>
</gene>
<organism evidence="2">
    <name type="scientific">Mus musculus</name>
    <name type="common">Mouse</name>
    <dbReference type="NCBI Taxonomy" id="10090"/>
    <lineage>
        <taxon>Eukaryota</taxon>
        <taxon>Metazoa</taxon>
        <taxon>Chordata</taxon>
        <taxon>Craniata</taxon>
        <taxon>Vertebrata</taxon>
        <taxon>Euteleostomi</taxon>
        <taxon>Mammalia</taxon>
        <taxon>Eutheria</taxon>
        <taxon>Euarchontoglires</taxon>
        <taxon>Glires</taxon>
        <taxon>Rodentia</taxon>
        <taxon>Myomorpha</taxon>
        <taxon>Muroidea</taxon>
        <taxon>Muridae</taxon>
        <taxon>Murinae</taxon>
        <taxon>Mus</taxon>
        <taxon>Mus</taxon>
    </lineage>
</organism>
<protein>
    <submittedName>
        <fullName evidence="2">Uncharacterized protein</fullName>
    </submittedName>
</protein>
<reference evidence="2" key="5">
    <citation type="submission" date="2001-07" db="EMBL/GenBank/DDBJ databases">
        <authorList>
            <person name="Adachi J."/>
            <person name="Aizawa K."/>
            <person name="Akimura T."/>
            <person name="Arakawa T."/>
            <person name="Bono H."/>
            <person name="Carninci P."/>
            <person name="Fukuda S."/>
            <person name="Furuno M."/>
            <person name="Hanagaki T."/>
            <person name="Hara A."/>
            <person name="Hashizume W."/>
            <person name="Hayashida K."/>
            <person name="Hayatsu N."/>
            <person name="Hiramoto K."/>
            <person name="Hiraoka T."/>
            <person name="Hirozane T."/>
            <person name="Hori F."/>
            <person name="Imotani K."/>
            <person name="Ishii Y."/>
            <person name="Itoh M."/>
            <person name="Kagawa I."/>
            <person name="Kasukawa T."/>
            <person name="Katoh H."/>
            <person name="Kawai J."/>
            <person name="Kojima Y."/>
            <person name="Kondo S."/>
            <person name="Konno H."/>
            <person name="Kouda M."/>
            <person name="Koya S."/>
            <person name="Kurihara C."/>
            <person name="Matsuyama T."/>
            <person name="Miyazaki A."/>
            <person name="Murata M."/>
            <person name="Nakamura M."/>
            <person name="Nishi K."/>
            <person name="Nomura K."/>
            <person name="Numazaki R."/>
            <person name="Ohno M."/>
            <person name="Ohsato N."/>
            <person name="Okazaki Y."/>
            <person name="Saito R."/>
            <person name="Saitoh H."/>
            <person name="Sakai C."/>
            <person name="Sakai K."/>
            <person name="Sakazume N."/>
            <person name="Sano H."/>
            <person name="Sasaki D."/>
            <person name="Shibata K."/>
            <person name="Shinagawa A."/>
            <person name="Shiraki T."/>
            <person name="Sogabe Y."/>
            <person name="Tagami M."/>
            <person name="Tagawa A."/>
            <person name="Takahashi F."/>
            <person name="Takaku-Akahira S."/>
            <person name="Takeda Y."/>
            <person name="Tanaka T."/>
            <person name="Tomaru A."/>
            <person name="Toya T."/>
            <person name="Yasunishi A."/>
            <person name="Muramatsu M."/>
            <person name="Hayashizaki Y."/>
        </authorList>
    </citation>
    <scope>NUCLEOTIDE SEQUENCE</scope>
    <source>
        <strain evidence="2">C57BL/6J</strain>
    </source>
</reference>
<reference evidence="2" key="7">
    <citation type="journal article" date="2005" name="Science">
        <title>The Transcriptional Landscape of the Mammalian Genome.</title>
        <authorList>
            <consortium name="The FANTOM Consortium"/>
            <consortium name="Riken Genome Exploration Research Group and Genome Science Group (Genome Network Project Core Group)"/>
        </authorList>
    </citation>
    <scope>NUCLEOTIDE SEQUENCE</scope>
    <source>
        <strain evidence="2">C57BL/6J</strain>
    </source>
</reference>
<dbReference type="AGR" id="MGI:2147036"/>
<feature type="signal peptide" evidence="1">
    <location>
        <begin position="1"/>
        <end position="17"/>
    </location>
</feature>
<evidence type="ECO:0000256" key="1">
    <source>
        <dbReference type="SAM" id="SignalP"/>
    </source>
</evidence>
<dbReference type="AlphaFoldDB" id="Q8C7W1"/>
<feature type="chain" id="PRO_5004304365" evidence="1">
    <location>
        <begin position="18"/>
        <end position="118"/>
    </location>
</feature>
<name>Q8C7W1_MOUSE</name>
<dbReference type="MGI" id="MGI:2147036">
    <property type="gene designation" value="Ttbk1"/>
</dbReference>
<dbReference type="EMBL" id="AK049158">
    <property type="protein sequence ID" value="BAC33576.1"/>
    <property type="molecule type" value="mRNA"/>
</dbReference>
<evidence type="ECO:0000313" key="3">
    <source>
        <dbReference type="MGI" id="MGI:2147036"/>
    </source>
</evidence>
<accession>Q8C7W1</accession>
<evidence type="ECO:0000313" key="2">
    <source>
        <dbReference type="EMBL" id="BAC33576.1"/>
    </source>
</evidence>
<keyword evidence="1" id="KW-0732">Signal</keyword>
<reference evidence="2" key="1">
    <citation type="journal article" date="1999" name="Methods Enzymol.">
        <title>High-efficiency full-length cDNA cloning.</title>
        <authorList>
            <person name="Carninci P."/>
            <person name="Hayashizaki Y."/>
        </authorList>
    </citation>
    <scope>NUCLEOTIDE SEQUENCE</scope>
    <source>
        <strain evidence="2">C57BL/6J</strain>
    </source>
</reference>